<dbReference type="GeneID" id="103068411"/>
<evidence type="ECO:0000259" key="2">
    <source>
        <dbReference type="PROSITE" id="PS50053"/>
    </source>
</evidence>
<dbReference type="InterPro" id="IPR029071">
    <property type="entry name" value="Ubiquitin-like_domsf"/>
</dbReference>
<dbReference type="Proteomes" id="UP000265300">
    <property type="component" value="Unplaced"/>
</dbReference>
<reference evidence="4" key="1">
    <citation type="submission" date="2025-08" db="UniProtKB">
        <authorList>
            <consortium name="RefSeq"/>
        </authorList>
    </citation>
    <scope>IDENTIFICATION</scope>
</reference>
<dbReference type="GO" id="GO:0030891">
    <property type="term" value="C:VCB complex"/>
    <property type="evidence" value="ECO:0007669"/>
    <property type="project" value="InterPro"/>
</dbReference>
<dbReference type="STRING" id="118797.A0A340WL63"/>
<dbReference type="SUPFAM" id="SSF54236">
    <property type="entry name" value="Ubiquitin-like"/>
    <property type="match status" value="1"/>
</dbReference>
<dbReference type="InterPro" id="IPR039049">
    <property type="entry name" value="ELOB"/>
</dbReference>
<dbReference type="InParanoid" id="A0A340WL63"/>
<dbReference type="KEGG" id="lve:103068411"/>
<dbReference type="PROSITE" id="PS50053">
    <property type="entry name" value="UBIQUITIN_2"/>
    <property type="match status" value="1"/>
</dbReference>
<dbReference type="GO" id="GO:0006368">
    <property type="term" value="P:transcription elongation by RNA polymerase II"/>
    <property type="evidence" value="ECO:0007669"/>
    <property type="project" value="InterPro"/>
</dbReference>
<dbReference type="Gene3D" id="3.10.20.90">
    <property type="entry name" value="Phosphatidylinositol 3-kinase Catalytic Subunit, Chain A, domain 1"/>
    <property type="match status" value="1"/>
</dbReference>
<dbReference type="PANTHER" id="PTHR13248">
    <property type="entry name" value="TRANSCRIPTION ELONGATION FACTOR B POLYPEPTIDE 2"/>
    <property type="match status" value="1"/>
</dbReference>
<feature type="domain" description="Ubiquitin-like" evidence="2">
    <location>
        <begin position="62"/>
        <end position="138"/>
    </location>
</feature>
<feature type="compositionally biased region" description="Basic and acidic residues" evidence="1">
    <location>
        <begin position="1"/>
        <end position="11"/>
    </location>
</feature>
<dbReference type="OrthoDB" id="7537057at2759"/>
<protein>
    <submittedName>
        <fullName evidence="4">Transcription elongation factor B polypeptide 2-like</fullName>
    </submittedName>
</protein>
<evidence type="ECO:0000313" key="3">
    <source>
        <dbReference type="Proteomes" id="UP000265300"/>
    </source>
</evidence>
<keyword evidence="3" id="KW-1185">Reference proteome</keyword>
<proteinExistence type="predicted"/>
<dbReference type="PANTHER" id="PTHR13248:SF4">
    <property type="entry name" value="ELONGIN B"/>
    <property type="match status" value="1"/>
</dbReference>
<feature type="compositionally biased region" description="Polar residues" evidence="1">
    <location>
        <begin position="164"/>
        <end position="174"/>
    </location>
</feature>
<sequence>MPSSLKTKEEGCEVGVWGEKSTQARRGGVGPPGSGTLGASVWAARKGAELGASRRGEAVAGVDVFLKIRRRKTVIFMEGKASSTMFLLKRIVEGVLKQLPDEQRLYKDHRFLDDGKILGECGFTSQTQPRVGLALQAGEAFENLPIKPFSSTPELPDVMKPQDPGSSANEQAVQ</sequence>
<dbReference type="GO" id="GO:0070449">
    <property type="term" value="C:elongin complex"/>
    <property type="evidence" value="ECO:0007669"/>
    <property type="project" value="InterPro"/>
</dbReference>
<evidence type="ECO:0000256" key="1">
    <source>
        <dbReference type="SAM" id="MobiDB-lite"/>
    </source>
</evidence>
<gene>
    <name evidence="4" type="primary">LOC103068411</name>
</gene>
<evidence type="ECO:0000313" key="4">
    <source>
        <dbReference type="RefSeq" id="XP_007450273.1"/>
    </source>
</evidence>
<feature type="region of interest" description="Disordered" evidence="1">
    <location>
        <begin position="145"/>
        <end position="174"/>
    </location>
</feature>
<dbReference type="RefSeq" id="XP_007450273.1">
    <property type="nucleotide sequence ID" value="XM_007450211.1"/>
</dbReference>
<feature type="region of interest" description="Disordered" evidence="1">
    <location>
        <begin position="1"/>
        <end position="32"/>
    </location>
</feature>
<dbReference type="InterPro" id="IPR000626">
    <property type="entry name" value="Ubiquitin-like_dom"/>
</dbReference>
<name>A0A340WL63_LIPVE</name>
<dbReference type="AlphaFoldDB" id="A0A340WL63"/>
<organism evidence="3 4">
    <name type="scientific">Lipotes vexillifer</name>
    <name type="common">Yangtze river dolphin</name>
    <dbReference type="NCBI Taxonomy" id="118797"/>
    <lineage>
        <taxon>Eukaryota</taxon>
        <taxon>Metazoa</taxon>
        <taxon>Chordata</taxon>
        <taxon>Craniata</taxon>
        <taxon>Vertebrata</taxon>
        <taxon>Euteleostomi</taxon>
        <taxon>Mammalia</taxon>
        <taxon>Eutheria</taxon>
        <taxon>Laurasiatheria</taxon>
        <taxon>Artiodactyla</taxon>
        <taxon>Whippomorpha</taxon>
        <taxon>Cetacea</taxon>
        <taxon>Odontoceti</taxon>
        <taxon>Lipotidae</taxon>
        <taxon>Lipotes</taxon>
    </lineage>
</organism>
<accession>A0A340WL63</accession>